<dbReference type="InterPro" id="IPR003123">
    <property type="entry name" value="VPS9"/>
</dbReference>
<dbReference type="GO" id="GO:0030139">
    <property type="term" value="C:endocytic vesicle"/>
    <property type="evidence" value="ECO:0007669"/>
    <property type="project" value="TreeGrafter"/>
</dbReference>
<dbReference type="GO" id="GO:0005085">
    <property type="term" value="F:guanyl-nucleotide exchange factor activity"/>
    <property type="evidence" value="ECO:0007669"/>
    <property type="project" value="InterPro"/>
</dbReference>
<comment type="caution">
    <text evidence="2">The sequence shown here is derived from an EMBL/GenBank/DDBJ whole genome shotgun (WGS) entry which is preliminary data.</text>
</comment>
<evidence type="ECO:0000313" key="3">
    <source>
        <dbReference type="Proteomes" id="UP000824469"/>
    </source>
</evidence>
<proteinExistence type="predicted"/>
<dbReference type="PANTHER" id="PTHR23101">
    <property type="entry name" value="RAB GDP/GTP EXCHANGE FACTOR"/>
    <property type="match status" value="1"/>
</dbReference>
<gene>
    <name evidence="2" type="ORF">KI387_030719</name>
</gene>
<dbReference type="PANTHER" id="PTHR23101:SF25">
    <property type="entry name" value="GTPASE-ACTIVATING PROTEIN AND VPS9 DOMAIN-CONTAINING PROTEIN 1"/>
    <property type="match status" value="1"/>
</dbReference>
<dbReference type="OMA" id="FREYPYL"/>
<dbReference type="InterPro" id="IPR041545">
    <property type="entry name" value="DUF5601"/>
</dbReference>
<dbReference type="AlphaFoldDB" id="A0AA38FES4"/>
<dbReference type="Gene3D" id="1.10.246.120">
    <property type="match status" value="1"/>
</dbReference>
<dbReference type="GO" id="GO:0016192">
    <property type="term" value="P:vesicle-mediated transport"/>
    <property type="evidence" value="ECO:0007669"/>
    <property type="project" value="InterPro"/>
</dbReference>
<dbReference type="GO" id="GO:0005829">
    <property type="term" value="C:cytosol"/>
    <property type="evidence" value="ECO:0007669"/>
    <property type="project" value="TreeGrafter"/>
</dbReference>
<reference evidence="2 3" key="1">
    <citation type="journal article" date="2021" name="Nat. Plants">
        <title>The Taxus genome provides insights into paclitaxel biosynthesis.</title>
        <authorList>
            <person name="Xiong X."/>
            <person name="Gou J."/>
            <person name="Liao Q."/>
            <person name="Li Y."/>
            <person name="Zhou Q."/>
            <person name="Bi G."/>
            <person name="Li C."/>
            <person name="Du R."/>
            <person name="Wang X."/>
            <person name="Sun T."/>
            <person name="Guo L."/>
            <person name="Liang H."/>
            <person name="Lu P."/>
            <person name="Wu Y."/>
            <person name="Zhang Z."/>
            <person name="Ro D.K."/>
            <person name="Shang Y."/>
            <person name="Huang S."/>
            <person name="Yan J."/>
        </authorList>
    </citation>
    <scope>NUCLEOTIDE SEQUENCE [LARGE SCALE GENOMIC DNA]</scope>
    <source>
        <strain evidence="2">Ta-2019</strain>
    </source>
</reference>
<dbReference type="Pfam" id="PF02204">
    <property type="entry name" value="VPS9"/>
    <property type="match status" value="1"/>
</dbReference>
<dbReference type="Pfam" id="PF18151">
    <property type="entry name" value="DUF5601"/>
    <property type="match status" value="1"/>
</dbReference>
<dbReference type="GO" id="GO:0031267">
    <property type="term" value="F:small GTPase binding"/>
    <property type="evidence" value="ECO:0007669"/>
    <property type="project" value="TreeGrafter"/>
</dbReference>
<accession>A0AA38FES4</accession>
<dbReference type="PROSITE" id="PS51205">
    <property type="entry name" value="VPS9"/>
    <property type="match status" value="1"/>
</dbReference>
<dbReference type="InterPro" id="IPR037191">
    <property type="entry name" value="VPS9_dom_sf"/>
</dbReference>
<organism evidence="2 3">
    <name type="scientific">Taxus chinensis</name>
    <name type="common">Chinese yew</name>
    <name type="synonym">Taxus wallichiana var. chinensis</name>
    <dbReference type="NCBI Taxonomy" id="29808"/>
    <lineage>
        <taxon>Eukaryota</taxon>
        <taxon>Viridiplantae</taxon>
        <taxon>Streptophyta</taxon>
        <taxon>Embryophyta</taxon>
        <taxon>Tracheophyta</taxon>
        <taxon>Spermatophyta</taxon>
        <taxon>Pinopsida</taxon>
        <taxon>Pinidae</taxon>
        <taxon>Conifers II</taxon>
        <taxon>Cupressales</taxon>
        <taxon>Taxaceae</taxon>
        <taxon>Taxus</taxon>
    </lineage>
</organism>
<keyword evidence="3" id="KW-1185">Reference proteome</keyword>
<name>A0AA38FES4_TAXCH</name>
<dbReference type="InterPro" id="IPR045046">
    <property type="entry name" value="Vps9-like"/>
</dbReference>
<protein>
    <recommendedName>
        <fullName evidence="1">VPS9 domain-containing protein</fullName>
    </recommendedName>
</protein>
<sequence length="539" mass="60078">MENVDVFNAATAPHTFHDFFERMRHSSGADLVRAIKSFIVSFSSNAPDPKRDSKNVQEFLTRMEAAFKAHPLWAGATKDELDSAGEGLEKYLMTKLFNRAFASVPEDAKYDQELQKKISLVQQFIRPEQLDILPNFQNETSWLLAQKELQKINTYKAPQDKLVCILNCCRVINNLLLNVSMATNDNPPGADDFLPVLIYVTIKANPPQLHSNLLYIQRYRRQSRLVSEAAYFFTNLVSVESFVSNIDAKSLSMDEGEFERNMRGARLAVNGCTGHSTLEAWHLSSECTFPKARVPKLQKKDKTEEALSAVRENQACRTFAKGNAFLGNTDKSKKGNVKDNLEESELTVSKLENKGAVQVLHADRTGKLKREYPFLYASAGDLRVGDVESLLSAYKELVLKHVSLSKAVERSLSPKTCGAFKGDAQSRGINPVVSKEQNNQQVISLGNLSVADEASEGSQINNFYQELKTIDEDGLPLDTESYHHESLFLSIGSANTDGELHASIRTEALELEQLNTFLHEDGSKVDQASEKVTDGDVNT</sequence>
<feature type="domain" description="VPS9" evidence="1">
    <location>
        <begin position="108"/>
        <end position="252"/>
    </location>
</feature>
<dbReference type="Gene3D" id="1.20.1050.80">
    <property type="entry name" value="VPS9 domain"/>
    <property type="match status" value="1"/>
</dbReference>
<evidence type="ECO:0000313" key="2">
    <source>
        <dbReference type="EMBL" id="KAH9299037.1"/>
    </source>
</evidence>
<evidence type="ECO:0000259" key="1">
    <source>
        <dbReference type="PROSITE" id="PS51205"/>
    </source>
</evidence>
<dbReference type="SMART" id="SM00167">
    <property type="entry name" value="VPS9"/>
    <property type="match status" value="1"/>
</dbReference>
<dbReference type="EMBL" id="JAHRHJ020000010">
    <property type="protein sequence ID" value="KAH9299037.1"/>
    <property type="molecule type" value="Genomic_DNA"/>
</dbReference>
<dbReference type="SUPFAM" id="SSF109993">
    <property type="entry name" value="VPS9 domain"/>
    <property type="match status" value="1"/>
</dbReference>
<dbReference type="FunFam" id="1.20.1050.80:FF:000007">
    <property type="entry name" value="Vacuolar protein sorting-associated protein 9A"/>
    <property type="match status" value="1"/>
</dbReference>
<dbReference type="Proteomes" id="UP000824469">
    <property type="component" value="Unassembled WGS sequence"/>
</dbReference>